<dbReference type="AlphaFoldDB" id="A0A8D2Q7E3"/>
<feature type="domain" description="BLOC-2 complex member HPS3 N-terminal" evidence="1">
    <location>
        <begin position="3"/>
        <end position="76"/>
    </location>
</feature>
<dbReference type="InterPro" id="IPR029438">
    <property type="entry name" value="HPS3_C"/>
</dbReference>
<feature type="domain" description="BLOC-2 complex member HPS3 C-terminal" evidence="2">
    <location>
        <begin position="344"/>
        <end position="846"/>
    </location>
</feature>
<keyword evidence="4" id="KW-1185">Reference proteome</keyword>
<dbReference type="Pfam" id="PF14763">
    <property type="entry name" value="HPS3_C"/>
    <property type="match status" value="1"/>
</dbReference>
<evidence type="ECO:0000313" key="4">
    <source>
        <dbReference type="Proteomes" id="UP000694545"/>
    </source>
</evidence>
<reference evidence="3" key="2">
    <citation type="submission" date="2025-09" db="UniProtKB">
        <authorList>
            <consortium name="Ensembl"/>
        </authorList>
    </citation>
    <scope>IDENTIFICATION</scope>
</reference>
<sequence length="849" mass="95673">MVQLYNLHPFGSQQVVPTGQEPALFCCGRDALLVACVPGACKVEAFAAGRPELCEPLGSFNTLGRVLRMAYGEVGECDPGSGVKPEEDSAPLESEDFVICQQPVELLGDQSKQCGIAVTLESTGLINEDSNFQMQYVLYRRFALDMSTFLFSAEDAKLHSLQLLPMYETGMFTNVQLNSTKRELMSLFCFFSLPHIGYLYKVGGNLVELISTYQYSEKSQQAVLTPQFLHVITSNNLQCFTVRCSAAAARDEDPYIDTTLKACPPVSLDVCALRIQLFIGLKAISHFKNRIIILTKADTEDTTERKKPSRRLLSRKADSIKPKVPSEANPSWNLYIINTASTLQLYREMVEYSKAYENIKTESCIHLLSEAHLLVRTALMDPDLKESEEKEDLLAAFRESCALLGDCYSRFDTKDFHLALPYYKMSGLSITDVLKRMGSTLEDKTQKFEKGLIFYLHNSLYEDIDEELNEEMAAKVLQIVHLAEPNQLPHVICSPCLGSLCPKLAIKYLTMVETAVPSIVVTLSKASMFLKMGDQDGCKKELDNYAEMMLACGFIAEPRLLRQQIKGQIIPTALAVYLCETRPGFLVASVLALHENNKMEFEEADSFIKMLSAKDEDTVPQLLVDFWEALLVACGQQGVVQELHFKLATQYIWRLSRKQMPDTKPLKTTEDLINSCCHYGLIFPWVIFMMSLASPSDHIDSDDLSKLQSLLCGPSFNISSILPFLEMLSEDTIFGLSIHILCSTRLGQHERSIDKLLEKCPEAVIPYAQHELKDEHQALWWNKLLPELCQRTRHAGYNYPVFLSSLQETLNVIAMELELRDFVNVLPEDGNVAFFLPHLLQCSRRRLVT</sequence>
<dbReference type="PANTHER" id="PTHR28633">
    <property type="entry name" value="HERMANSKY-PUDLAK SYNDROME 3 PROTEIN"/>
    <property type="match status" value="1"/>
</dbReference>
<dbReference type="InterPro" id="IPR029437">
    <property type="entry name" value="HPS3_N"/>
</dbReference>
<evidence type="ECO:0000259" key="2">
    <source>
        <dbReference type="Pfam" id="PF14763"/>
    </source>
</evidence>
<accession>A0A8D2Q7E3</accession>
<dbReference type="InterPro" id="IPR017216">
    <property type="entry name" value="HPS3"/>
</dbReference>
<organism evidence="3 4">
    <name type="scientific">Varanus komodoensis</name>
    <name type="common">Komodo dragon</name>
    <dbReference type="NCBI Taxonomy" id="61221"/>
    <lineage>
        <taxon>Eukaryota</taxon>
        <taxon>Metazoa</taxon>
        <taxon>Chordata</taxon>
        <taxon>Craniata</taxon>
        <taxon>Vertebrata</taxon>
        <taxon>Euteleostomi</taxon>
        <taxon>Lepidosauria</taxon>
        <taxon>Squamata</taxon>
        <taxon>Bifurcata</taxon>
        <taxon>Unidentata</taxon>
        <taxon>Episquamata</taxon>
        <taxon>Toxicofera</taxon>
        <taxon>Anguimorpha</taxon>
        <taxon>Paleoanguimorpha</taxon>
        <taxon>Varanoidea</taxon>
        <taxon>Varanidae</taxon>
        <taxon>Varanus</taxon>
    </lineage>
</organism>
<proteinExistence type="predicted"/>
<dbReference type="Ensembl" id="ENSVKKT00000025670.1">
    <property type="protein sequence ID" value="ENSVKKP00000025060.1"/>
    <property type="gene ID" value="ENSVKKG00000016372.1"/>
</dbReference>
<evidence type="ECO:0000259" key="1">
    <source>
        <dbReference type="Pfam" id="PF14761"/>
    </source>
</evidence>
<evidence type="ECO:0000313" key="3">
    <source>
        <dbReference type="Ensembl" id="ENSVKKP00000025060.1"/>
    </source>
</evidence>
<dbReference type="Proteomes" id="UP000694545">
    <property type="component" value="Unplaced"/>
</dbReference>
<dbReference type="PANTHER" id="PTHR28633:SF1">
    <property type="entry name" value="BLOC-2 COMPLEX MEMBER HPS3"/>
    <property type="match status" value="1"/>
</dbReference>
<dbReference type="GO" id="GO:0005737">
    <property type="term" value="C:cytoplasm"/>
    <property type="evidence" value="ECO:0007669"/>
    <property type="project" value="TreeGrafter"/>
</dbReference>
<dbReference type="Pfam" id="PF14761">
    <property type="entry name" value="HPS3_N"/>
    <property type="match status" value="2"/>
</dbReference>
<dbReference type="GO" id="GO:0031084">
    <property type="term" value="C:BLOC-2 complex"/>
    <property type="evidence" value="ECO:0007669"/>
    <property type="project" value="TreeGrafter"/>
</dbReference>
<reference evidence="3" key="1">
    <citation type="submission" date="2025-08" db="UniProtKB">
        <authorList>
            <consortium name="Ensembl"/>
        </authorList>
    </citation>
    <scope>IDENTIFICATION</scope>
</reference>
<feature type="domain" description="BLOC-2 complex member HPS3 N-terminal" evidence="1">
    <location>
        <begin position="88"/>
        <end position="325"/>
    </location>
</feature>
<name>A0A8D2Q7E3_VARKO</name>
<protein>
    <submittedName>
        <fullName evidence="3">HPS3 biogenesis of lysosomal organelles complex 2 subunit 1</fullName>
    </submittedName>
</protein>